<organism evidence="1 2">
    <name type="scientific">Fragilariopsis cylindrus CCMP1102</name>
    <dbReference type="NCBI Taxonomy" id="635003"/>
    <lineage>
        <taxon>Eukaryota</taxon>
        <taxon>Sar</taxon>
        <taxon>Stramenopiles</taxon>
        <taxon>Ochrophyta</taxon>
        <taxon>Bacillariophyta</taxon>
        <taxon>Bacillariophyceae</taxon>
        <taxon>Bacillariophycidae</taxon>
        <taxon>Bacillariales</taxon>
        <taxon>Bacillariaceae</taxon>
        <taxon>Fragilariopsis</taxon>
    </lineage>
</organism>
<sequence length="421" mass="49387">MLFSVANDFEQFLLSVSSHFSDETIYLPYDDKLEHPIWIVSQYKPLQVPPMSYLLYEDRSVTFTAEYHLQEVDGEQNTIQVLKKIVRVHLPFWTSYTDCVKVIHTLMGGGNPIYKERESDLFTERRMVIGGIAILHEFVYNINNLKSFSKIEDYPEIHAGSQNRSGIYEMESYMSLDREFDAICNRLHRWVPTVPTQGDVPQVEFEKVDSWSLCYSRQETWKETHARINELCKRFRITNFKEPTRMLCYYSPGGNSSRQNCTHCNCHPCAWEINRVEIIRNVNSMRGESRYSANERRFLGYRFFYFILHDGYGPINKRVPLPRCGTEAIKKEWPNPPGVGFTGFKLHRRRTNTVRAVSSPQARLPADVSTRQSICRPRQIKYYIDPKKKPNEVIEIHDEVQIKIEKGVKEVIEIEDDDDDE</sequence>
<gene>
    <name evidence="1" type="ORF">FRACYDRAFT_254976</name>
</gene>
<dbReference type="Proteomes" id="UP000095751">
    <property type="component" value="Unassembled WGS sequence"/>
</dbReference>
<protein>
    <submittedName>
        <fullName evidence="1">Uncharacterized protein</fullName>
    </submittedName>
</protein>
<dbReference type="EMBL" id="KV784413">
    <property type="protein sequence ID" value="OEU06321.1"/>
    <property type="molecule type" value="Genomic_DNA"/>
</dbReference>
<evidence type="ECO:0000313" key="2">
    <source>
        <dbReference type="Proteomes" id="UP000095751"/>
    </source>
</evidence>
<dbReference type="KEGG" id="fcy:FRACYDRAFT_254976"/>
<keyword evidence="2" id="KW-1185">Reference proteome</keyword>
<reference evidence="1 2" key="1">
    <citation type="submission" date="2016-09" db="EMBL/GenBank/DDBJ databases">
        <title>Extensive genetic diversity and differential bi-allelic expression allows diatom success in the polar Southern Ocean.</title>
        <authorList>
            <consortium name="DOE Joint Genome Institute"/>
            <person name="Mock T."/>
            <person name="Otillar R.P."/>
            <person name="Strauss J."/>
            <person name="Dupont C."/>
            <person name="Frickenhaus S."/>
            <person name="Maumus F."/>
            <person name="Mcmullan M."/>
            <person name="Sanges R."/>
            <person name="Schmutz J."/>
            <person name="Toseland A."/>
            <person name="Valas R."/>
            <person name="Veluchamy A."/>
            <person name="Ward B.J."/>
            <person name="Allen A."/>
            <person name="Barry K."/>
            <person name="Falciatore A."/>
            <person name="Ferrante M."/>
            <person name="Fortunato A.E."/>
            <person name="Gloeckner G."/>
            <person name="Gruber A."/>
            <person name="Hipkin R."/>
            <person name="Janech M."/>
            <person name="Kroth P."/>
            <person name="Leese F."/>
            <person name="Lindquist E."/>
            <person name="Lyon B.R."/>
            <person name="Martin J."/>
            <person name="Mayer C."/>
            <person name="Parker M."/>
            <person name="Quesneville H."/>
            <person name="Raymond J."/>
            <person name="Uhlig C."/>
            <person name="Valentin K.U."/>
            <person name="Worden A.Z."/>
            <person name="Armbrust E.V."/>
            <person name="Bowler C."/>
            <person name="Green B."/>
            <person name="Moulton V."/>
            <person name="Van Oosterhout C."/>
            <person name="Grigoriev I."/>
        </authorList>
    </citation>
    <scope>NUCLEOTIDE SEQUENCE [LARGE SCALE GENOMIC DNA]</scope>
    <source>
        <strain evidence="1 2">CCMP1102</strain>
    </source>
</reference>
<proteinExistence type="predicted"/>
<name>A0A1E7EK68_9STRA</name>
<dbReference type="AlphaFoldDB" id="A0A1E7EK68"/>
<evidence type="ECO:0000313" key="1">
    <source>
        <dbReference type="EMBL" id="OEU06321.1"/>
    </source>
</evidence>
<dbReference type="InParanoid" id="A0A1E7EK68"/>
<accession>A0A1E7EK68</accession>